<dbReference type="InterPro" id="IPR044975">
    <property type="entry name" value="YMF19-like"/>
</dbReference>
<reference evidence="2" key="2">
    <citation type="journal article" date="2017" name="Nat. Plants">
        <title>The Aegilops tauschii genome reveals multiple impacts of transposons.</title>
        <authorList>
            <person name="Zhao G."/>
            <person name="Zou C."/>
            <person name="Li K."/>
            <person name="Wang K."/>
            <person name="Li T."/>
            <person name="Gao L."/>
            <person name="Zhang X."/>
            <person name="Wang H."/>
            <person name="Yang Z."/>
            <person name="Liu X."/>
            <person name="Jiang W."/>
            <person name="Mao L."/>
            <person name="Kong X."/>
            <person name="Jiao Y."/>
            <person name="Jia J."/>
        </authorList>
    </citation>
    <scope>NUCLEOTIDE SEQUENCE [LARGE SCALE GENOMIC DNA]</scope>
    <source>
        <strain evidence="2">cv. AL8/78</strain>
    </source>
</reference>
<reference evidence="1" key="4">
    <citation type="submission" date="2019-03" db="UniProtKB">
        <authorList>
            <consortium name="EnsemblPlants"/>
        </authorList>
    </citation>
    <scope>IDENTIFICATION</scope>
</reference>
<proteinExistence type="predicted"/>
<sequence length="73" mass="8137">MEYLELVEFSNYGTNCFRAGGGGGEIQSKDPKNLEDISRKGFSTGLSYMYYSLSEVSNGVRPSTIWEKRGKSL</sequence>
<keyword evidence="2" id="KW-1185">Reference proteome</keyword>
<accession>A0A453IUP5</accession>
<evidence type="ECO:0000313" key="1">
    <source>
        <dbReference type="EnsemblPlants" id="AET4Gv20684900.1"/>
    </source>
</evidence>
<protein>
    <submittedName>
        <fullName evidence="1">Uncharacterized protein</fullName>
    </submittedName>
</protein>
<reference evidence="1" key="5">
    <citation type="journal article" date="2021" name="G3 (Bethesda)">
        <title>Aegilops tauschii genome assembly Aet v5.0 features greater sequence contiguity and improved annotation.</title>
        <authorList>
            <person name="Wang L."/>
            <person name="Zhu T."/>
            <person name="Rodriguez J.C."/>
            <person name="Deal K.R."/>
            <person name="Dubcovsky J."/>
            <person name="McGuire P.E."/>
            <person name="Lux T."/>
            <person name="Spannagl M."/>
            <person name="Mayer K.F.X."/>
            <person name="Baldrich P."/>
            <person name="Meyers B.C."/>
            <person name="Huo N."/>
            <person name="Gu Y.Q."/>
            <person name="Zhou H."/>
            <person name="Devos K.M."/>
            <person name="Bennetzen J.L."/>
            <person name="Unver T."/>
            <person name="Budak H."/>
            <person name="Gulick P.J."/>
            <person name="Galiba G."/>
            <person name="Kalapos B."/>
            <person name="Nelson D.R."/>
            <person name="Li P."/>
            <person name="You F.M."/>
            <person name="Luo M.C."/>
            <person name="Dvorak J."/>
        </authorList>
    </citation>
    <scope>NUCLEOTIDE SEQUENCE [LARGE SCALE GENOMIC DNA]</scope>
    <source>
        <strain evidence="1">cv. AL8/78</strain>
    </source>
</reference>
<reference evidence="1" key="3">
    <citation type="journal article" date="2017" name="Nature">
        <title>Genome sequence of the progenitor of the wheat D genome Aegilops tauschii.</title>
        <authorList>
            <person name="Luo M.C."/>
            <person name="Gu Y.Q."/>
            <person name="Puiu D."/>
            <person name="Wang H."/>
            <person name="Twardziok S.O."/>
            <person name="Deal K.R."/>
            <person name="Huo N."/>
            <person name="Zhu T."/>
            <person name="Wang L."/>
            <person name="Wang Y."/>
            <person name="McGuire P.E."/>
            <person name="Liu S."/>
            <person name="Long H."/>
            <person name="Ramasamy R.K."/>
            <person name="Rodriguez J.C."/>
            <person name="Van S.L."/>
            <person name="Yuan L."/>
            <person name="Wang Z."/>
            <person name="Xia Z."/>
            <person name="Xiao L."/>
            <person name="Anderson O.D."/>
            <person name="Ouyang S."/>
            <person name="Liang Y."/>
            <person name="Zimin A.V."/>
            <person name="Pertea G."/>
            <person name="Qi P."/>
            <person name="Bennetzen J.L."/>
            <person name="Dai X."/>
            <person name="Dawson M.W."/>
            <person name="Muller H.G."/>
            <person name="Kugler K."/>
            <person name="Rivarola-Duarte L."/>
            <person name="Spannagl M."/>
            <person name="Mayer K.F.X."/>
            <person name="Lu F.H."/>
            <person name="Bevan M.W."/>
            <person name="Leroy P."/>
            <person name="Li P."/>
            <person name="You F.M."/>
            <person name="Sun Q."/>
            <person name="Liu Z."/>
            <person name="Lyons E."/>
            <person name="Wicker T."/>
            <person name="Salzberg S.L."/>
            <person name="Devos K.M."/>
            <person name="Dvorak J."/>
        </authorList>
    </citation>
    <scope>NUCLEOTIDE SEQUENCE [LARGE SCALE GENOMIC DNA]</scope>
    <source>
        <strain evidence="1">cv. AL8/78</strain>
    </source>
</reference>
<organism evidence="1 2">
    <name type="scientific">Aegilops tauschii subsp. strangulata</name>
    <name type="common">Goatgrass</name>
    <dbReference type="NCBI Taxonomy" id="200361"/>
    <lineage>
        <taxon>Eukaryota</taxon>
        <taxon>Viridiplantae</taxon>
        <taxon>Streptophyta</taxon>
        <taxon>Embryophyta</taxon>
        <taxon>Tracheophyta</taxon>
        <taxon>Spermatophyta</taxon>
        <taxon>Magnoliopsida</taxon>
        <taxon>Liliopsida</taxon>
        <taxon>Poales</taxon>
        <taxon>Poaceae</taxon>
        <taxon>BOP clade</taxon>
        <taxon>Pooideae</taxon>
        <taxon>Triticodae</taxon>
        <taxon>Triticeae</taxon>
        <taxon>Triticinae</taxon>
        <taxon>Aegilops</taxon>
    </lineage>
</organism>
<dbReference type="Gramene" id="AET4Gv20684900.1">
    <property type="protein sequence ID" value="AET4Gv20684900.1"/>
    <property type="gene ID" value="AET4Gv20684900"/>
</dbReference>
<dbReference type="PANTHER" id="PTHR36816:SF1">
    <property type="entry name" value="ATP SYNTHASE PROTEIN YMF19"/>
    <property type="match status" value="1"/>
</dbReference>
<dbReference type="EnsemblPlants" id="AET4Gv20684900.1">
    <property type="protein sequence ID" value="AET4Gv20684900.1"/>
    <property type="gene ID" value="AET4Gv20684900"/>
</dbReference>
<reference evidence="2" key="1">
    <citation type="journal article" date="2014" name="Science">
        <title>Ancient hybridizations among the ancestral genomes of bread wheat.</title>
        <authorList>
            <consortium name="International Wheat Genome Sequencing Consortium,"/>
            <person name="Marcussen T."/>
            <person name="Sandve S.R."/>
            <person name="Heier L."/>
            <person name="Spannagl M."/>
            <person name="Pfeifer M."/>
            <person name="Jakobsen K.S."/>
            <person name="Wulff B.B."/>
            <person name="Steuernagel B."/>
            <person name="Mayer K.F."/>
            <person name="Olsen O.A."/>
        </authorList>
    </citation>
    <scope>NUCLEOTIDE SEQUENCE [LARGE SCALE GENOMIC DNA]</scope>
    <source>
        <strain evidence="2">cv. AL8/78</strain>
    </source>
</reference>
<dbReference type="GO" id="GO:0005739">
    <property type="term" value="C:mitochondrion"/>
    <property type="evidence" value="ECO:0007669"/>
    <property type="project" value="TreeGrafter"/>
</dbReference>
<dbReference type="AlphaFoldDB" id="A0A453IUP5"/>
<name>A0A453IUP5_AEGTS</name>
<dbReference type="PANTHER" id="PTHR36816">
    <property type="entry name" value="ATP SYNTHASE PROTEIN YMF19"/>
    <property type="match status" value="1"/>
</dbReference>
<evidence type="ECO:0000313" key="2">
    <source>
        <dbReference type="Proteomes" id="UP000015105"/>
    </source>
</evidence>
<dbReference type="Proteomes" id="UP000015105">
    <property type="component" value="Chromosome 4D"/>
</dbReference>